<evidence type="ECO:0000256" key="5">
    <source>
        <dbReference type="ARBA" id="ARBA00022989"/>
    </source>
</evidence>
<dbReference type="PANTHER" id="PTHR32243:SF18">
    <property type="entry name" value="INNER MEMBRANE ABC TRANSPORTER PERMEASE PROTEIN YCJP"/>
    <property type="match status" value="1"/>
</dbReference>
<dbReference type="PANTHER" id="PTHR32243">
    <property type="entry name" value="MALTOSE TRANSPORT SYSTEM PERMEASE-RELATED"/>
    <property type="match status" value="1"/>
</dbReference>
<dbReference type="GO" id="GO:0055085">
    <property type="term" value="P:transmembrane transport"/>
    <property type="evidence" value="ECO:0007669"/>
    <property type="project" value="InterPro"/>
</dbReference>
<dbReference type="CDD" id="cd06261">
    <property type="entry name" value="TM_PBP2"/>
    <property type="match status" value="1"/>
</dbReference>
<feature type="transmembrane region" description="Helical" evidence="7">
    <location>
        <begin position="232"/>
        <end position="253"/>
    </location>
</feature>
<dbReference type="SUPFAM" id="SSF161098">
    <property type="entry name" value="MetI-like"/>
    <property type="match status" value="1"/>
</dbReference>
<keyword evidence="6 7" id="KW-0472">Membrane</keyword>
<accession>A0A0P6X747</accession>
<evidence type="ECO:0000256" key="1">
    <source>
        <dbReference type="ARBA" id="ARBA00004651"/>
    </source>
</evidence>
<keyword evidence="2 7" id="KW-0813">Transport</keyword>
<evidence type="ECO:0000256" key="4">
    <source>
        <dbReference type="ARBA" id="ARBA00022692"/>
    </source>
</evidence>
<evidence type="ECO:0000313" key="9">
    <source>
        <dbReference type="EMBL" id="KPL78875.1"/>
    </source>
</evidence>
<keyword evidence="4 7" id="KW-0812">Transmembrane</keyword>
<comment type="subcellular location">
    <subcellularLocation>
        <location evidence="1 7">Cell membrane</location>
        <topology evidence="1 7">Multi-pass membrane protein</topology>
    </subcellularLocation>
</comment>
<evidence type="ECO:0000256" key="6">
    <source>
        <dbReference type="ARBA" id="ARBA00023136"/>
    </source>
</evidence>
<dbReference type="Pfam" id="PF00528">
    <property type="entry name" value="BPD_transp_1"/>
    <property type="match status" value="1"/>
</dbReference>
<protein>
    <recommendedName>
        <fullName evidence="8">ABC transmembrane type-1 domain-containing protein</fullName>
    </recommendedName>
</protein>
<dbReference type="EMBL" id="LGCL01000016">
    <property type="protein sequence ID" value="KPL78875.1"/>
    <property type="molecule type" value="Genomic_DNA"/>
</dbReference>
<feature type="transmembrane region" description="Helical" evidence="7">
    <location>
        <begin position="175"/>
        <end position="197"/>
    </location>
</feature>
<feature type="transmembrane region" description="Helical" evidence="7">
    <location>
        <begin position="130"/>
        <end position="154"/>
    </location>
</feature>
<comment type="similarity">
    <text evidence="7">Belongs to the binding-protein-dependent transport system permease family.</text>
</comment>
<feature type="transmembrane region" description="Helical" evidence="7">
    <location>
        <begin position="102"/>
        <end position="124"/>
    </location>
</feature>
<evidence type="ECO:0000313" key="10">
    <source>
        <dbReference type="Proteomes" id="UP000050417"/>
    </source>
</evidence>
<keyword evidence="3" id="KW-1003">Cell membrane</keyword>
<reference evidence="9 10" key="1">
    <citation type="submission" date="2015-07" db="EMBL/GenBank/DDBJ databases">
        <title>Genome sequence of Ornatilinea apprima DSM 23815.</title>
        <authorList>
            <person name="Hemp J."/>
            <person name="Ward L.M."/>
            <person name="Pace L.A."/>
            <person name="Fischer W.W."/>
        </authorList>
    </citation>
    <scope>NUCLEOTIDE SEQUENCE [LARGE SCALE GENOMIC DNA]</scope>
    <source>
        <strain evidence="9 10">P3M-1</strain>
    </source>
</reference>
<dbReference type="InterPro" id="IPR000515">
    <property type="entry name" value="MetI-like"/>
</dbReference>
<dbReference type="Gene3D" id="1.10.3720.10">
    <property type="entry name" value="MetI-like"/>
    <property type="match status" value="1"/>
</dbReference>
<proteinExistence type="inferred from homology"/>
<name>A0A0P6X747_9CHLR</name>
<gene>
    <name evidence="9" type="ORF">ADN00_05780</name>
</gene>
<evidence type="ECO:0000256" key="3">
    <source>
        <dbReference type="ARBA" id="ARBA00022475"/>
    </source>
</evidence>
<comment type="caution">
    <text evidence="9">The sequence shown here is derived from an EMBL/GenBank/DDBJ whole genome shotgun (WGS) entry which is preliminary data.</text>
</comment>
<organism evidence="9 10">
    <name type="scientific">Ornatilinea apprima</name>
    <dbReference type="NCBI Taxonomy" id="1134406"/>
    <lineage>
        <taxon>Bacteria</taxon>
        <taxon>Bacillati</taxon>
        <taxon>Chloroflexota</taxon>
        <taxon>Anaerolineae</taxon>
        <taxon>Anaerolineales</taxon>
        <taxon>Anaerolineaceae</taxon>
        <taxon>Ornatilinea</taxon>
    </lineage>
</organism>
<evidence type="ECO:0000259" key="8">
    <source>
        <dbReference type="PROSITE" id="PS50928"/>
    </source>
</evidence>
<dbReference type="InterPro" id="IPR035906">
    <property type="entry name" value="MetI-like_sf"/>
</dbReference>
<sequence>MLVFAVVTPFIWMVISSISPQVELSAKPPHWIPNNPTLARYRSLIFGSQSGAAIPAATEKFLRGMLSSLIVSISTTAVCVVAGTMAAYALARLPIPGKPRVLVGILSAQMVPVIVIIIPLYLLLRSLADTWTGLIVLYAGFMLPTVIWIMHSYFLSIPESLEEAAMIDGCSRLSALMRVILPLSGPGLVAVSAFTFLSSWNEFFMALIFTGARTKTITVVVTEFSSQFGVDFGLMATGGVIGSLPPLILAFLLQRYIVAGLTAGALKGE</sequence>
<feature type="transmembrane region" description="Helical" evidence="7">
    <location>
        <begin position="69"/>
        <end position="90"/>
    </location>
</feature>
<dbReference type="AlphaFoldDB" id="A0A0P6X747"/>
<keyword evidence="5 7" id="KW-1133">Transmembrane helix</keyword>
<dbReference type="STRING" id="1134406.ADN00_05780"/>
<dbReference type="InterPro" id="IPR050901">
    <property type="entry name" value="BP-dep_ABC_trans_perm"/>
</dbReference>
<feature type="domain" description="ABC transmembrane type-1" evidence="8">
    <location>
        <begin position="65"/>
        <end position="253"/>
    </location>
</feature>
<dbReference type="Proteomes" id="UP000050417">
    <property type="component" value="Unassembled WGS sequence"/>
</dbReference>
<keyword evidence="10" id="KW-1185">Reference proteome</keyword>
<dbReference type="PROSITE" id="PS50928">
    <property type="entry name" value="ABC_TM1"/>
    <property type="match status" value="1"/>
</dbReference>
<dbReference type="GO" id="GO:0005886">
    <property type="term" value="C:plasma membrane"/>
    <property type="evidence" value="ECO:0007669"/>
    <property type="project" value="UniProtKB-SubCell"/>
</dbReference>
<evidence type="ECO:0000256" key="2">
    <source>
        <dbReference type="ARBA" id="ARBA00022448"/>
    </source>
</evidence>
<evidence type="ECO:0000256" key="7">
    <source>
        <dbReference type="RuleBase" id="RU363032"/>
    </source>
</evidence>